<evidence type="ECO:0000256" key="10">
    <source>
        <dbReference type="SAM" id="Phobius"/>
    </source>
</evidence>
<keyword evidence="9 10" id="KW-0472">Membrane</keyword>
<evidence type="ECO:0000313" key="13">
    <source>
        <dbReference type="Proteomes" id="UP000614811"/>
    </source>
</evidence>
<gene>
    <name evidence="12" type="ORF">GCM10008090_06110</name>
</gene>
<dbReference type="NCBIfam" id="TIGR02532">
    <property type="entry name" value="IV_pilin_GFxxxE"/>
    <property type="match status" value="1"/>
</dbReference>
<dbReference type="PROSITE" id="PS00409">
    <property type="entry name" value="PROKAR_NTER_METHYL"/>
    <property type="match status" value="1"/>
</dbReference>
<dbReference type="InterPro" id="IPR012902">
    <property type="entry name" value="N_methyl_site"/>
</dbReference>
<evidence type="ECO:0000313" key="12">
    <source>
        <dbReference type="EMBL" id="GHA00200.1"/>
    </source>
</evidence>
<evidence type="ECO:0000259" key="11">
    <source>
        <dbReference type="Pfam" id="PF08334"/>
    </source>
</evidence>
<dbReference type="Gene3D" id="3.30.700.10">
    <property type="entry name" value="Glycoprotein, Type 4 Pilin"/>
    <property type="match status" value="1"/>
</dbReference>
<dbReference type="GO" id="GO:0015628">
    <property type="term" value="P:protein secretion by the type II secretion system"/>
    <property type="evidence" value="ECO:0007669"/>
    <property type="project" value="InterPro"/>
</dbReference>
<reference evidence="12" key="2">
    <citation type="submission" date="2020-09" db="EMBL/GenBank/DDBJ databases">
        <authorList>
            <person name="Sun Q."/>
            <person name="Kim S."/>
        </authorList>
    </citation>
    <scope>NUCLEOTIDE SEQUENCE</scope>
    <source>
        <strain evidence="12">KCTC 12711</strain>
    </source>
</reference>
<dbReference type="AlphaFoldDB" id="A0A918RHF0"/>
<evidence type="ECO:0000256" key="2">
    <source>
        <dbReference type="ARBA" id="ARBA00009984"/>
    </source>
</evidence>
<keyword evidence="5" id="KW-0488">Methylation</keyword>
<comment type="similarity">
    <text evidence="2">Belongs to the GSP G family.</text>
</comment>
<sequence length="145" mass="16267">MKKTYTQRSTQAGFTLIEIMVVVIIIGLLSAMIMPNLFKSKHKADVVKAQNDISKIESTLALYRLDNFQYPTTSEGLDALITNPGKNTWNGPYLDRKPKDPWQNDYQYVRPGTHNPDKFDLWSMGADGATGGEGDAKDIVNWEQG</sequence>
<evidence type="ECO:0000256" key="1">
    <source>
        <dbReference type="ARBA" id="ARBA00004377"/>
    </source>
</evidence>
<dbReference type="Pfam" id="PF07963">
    <property type="entry name" value="N_methyl"/>
    <property type="match status" value="1"/>
</dbReference>
<dbReference type="GO" id="GO:0005886">
    <property type="term" value="C:plasma membrane"/>
    <property type="evidence" value="ECO:0007669"/>
    <property type="project" value="UniProtKB-SubCell"/>
</dbReference>
<evidence type="ECO:0000256" key="7">
    <source>
        <dbReference type="ARBA" id="ARBA00022692"/>
    </source>
</evidence>
<feature type="domain" description="Type II secretion system protein GspG C-terminal" evidence="11">
    <location>
        <begin position="36"/>
        <end position="142"/>
    </location>
</feature>
<accession>A0A918RHF0</accession>
<dbReference type="PRINTS" id="PR00813">
    <property type="entry name" value="BCTERIALGSPG"/>
</dbReference>
<dbReference type="PANTHER" id="PTHR30093">
    <property type="entry name" value="GENERAL SECRETION PATHWAY PROTEIN G"/>
    <property type="match status" value="1"/>
</dbReference>
<evidence type="ECO:0000256" key="3">
    <source>
        <dbReference type="ARBA" id="ARBA00020042"/>
    </source>
</evidence>
<evidence type="ECO:0000256" key="8">
    <source>
        <dbReference type="ARBA" id="ARBA00022989"/>
    </source>
</evidence>
<dbReference type="InterPro" id="IPR010054">
    <property type="entry name" value="Type2_sec_GspG"/>
</dbReference>
<dbReference type="InterPro" id="IPR045584">
    <property type="entry name" value="Pilin-like"/>
</dbReference>
<dbReference type="SUPFAM" id="SSF54523">
    <property type="entry name" value="Pili subunits"/>
    <property type="match status" value="1"/>
</dbReference>
<keyword evidence="13" id="KW-1185">Reference proteome</keyword>
<keyword evidence="7 10" id="KW-0812">Transmembrane</keyword>
<organism evidence="12 13">
    <name type="scientific">Arenicella chitinivorans</name>
    <dbReference type="NCBI Taxonomy" id="1329800"/>
    <lineage>
        <taxon>Bacteria</taxon>
        <taxon>Pseudomonadati</taxon>
        <taxon>Pseudomonadota</taxon>
        <taxon>Gammaproteobacteria</taxon>
        <taxon>Arenicellales</taxon>
        <taxon>Arenicellaceae</taxon>
        <taxon>Arenicella</taxon>
    </lineage>
</organism>
<name>A0A918RHF0_9GAMM</name>
<proteinExistence type="inferred from homology"/>
<feature type="transmembrane region" description="Helical" evidence="10">
    <location>
        <begin position="12"/>
        <end position="33"/>
    </location>
</feature>
<dbReference type="InterPro" id="IPR000983">
    <property type="entry name" value="Bac_GSPG_pilin"/>
</dbReference>
<dbReference type="PANTHER" id="PTHR30093:SF44">
    <property type="entry name" value="TYPE II SECRETION SYSTEM CORE PROTEIN G"/>
    <property type="match status" value="1"/>
</dbReference>
<evidence type="ECO:0000256" key="4">
    <source>
        <dbReference type="ARBA" id="ARBA00022475"/>
    </source>
</evidence>
<dbReference type="Pfam" id="PF08334">
    <property type="entry name" value="T2SSG"/>
    <property type="match status" value="1"/>
</dbReference>
<dbReference type="EMBL" id="BMXA01000001">
    <property type="protein sequence ID" value="GHA00200.1"/>
    <property type="molecule type" value="Genomic_DNA"/>
</dbReference>
<keyword evidence="4" id="KW-1003">Cell membrane</keyword>
<keyword evidence="6" id="KW-0997">Cell inner membrane</keyword>
<evidence type="ECO:0000256" key="6">
    <source>
        <dbReference type="ARBA" id="ARBA00022519"/>
    </source>
</evidence>
<dbReference type="NCBIfam" id="TIGR01710">
    <property type="entry name" value="typeII_sec_gspG"/>
    <property type="match status" value="1"/>
</dbReference>
<dbReference type="RefSeq" id="WP_189398521.1">
    <property type="nucleotide sequence ID" value="NZ_BMXA01000001.1"/>
</dbReference>
<dbReference type="GO" id="GO:0015627">
    <property type="term" value="C:type II protein secretion system complex"/>
    <property type="evidence" value="ECO:0007669"/>
    <property type="project" value="InterPro"/>
</dbReference>
<reference evidence="12" key="1">
    <citation type="journal article" date="2014" name="Int. J. Syst. Evol. Microbiol.">
        <title>Complete genome sequence of Corynebacterium casei LMG S-19264T (=DSM 44701T), isolated from a smear-ripened cheese.</title>
        <authorList>
            <consortium name="US DOE Joint Genome Institute (JGI-PGF)"/>
            <person name="Walter F."/>
            <person name="Albersmeier A."/>
            <person name="Kalinowski J."/>
            <person name="Ruckert C."/>
        </authorList>
    </citation>
    <scope>NUCLEOTIDE SEQUENCE</scope>
    <source>
        <strain evidence="12">KCTC 12711</strain>
    </source>
</reference>
<dbReference type="InterPro" id="IPR013545">
    <property type="entry name" value="T2SS_protein-GspG_C"/>
</dbReference>
<protein>
    <recommendedName>
        <fullName evidence="3">Type II secretion system core protein G</fullName>
    </recommendedName>
</protein>
<dbReference type="Proteomes" id="UP000614811">
    <property type="component" value="Unassembled WGS sequence"/>
</dbReference>
<evidence type="ECO:0000256" key="9">
    <source>
        <dbReference type="ARBA" id="ARBA00023136"/>
    </source>
</evidence>
<keyword evidence="8 10" id="KW-1133">Transmembrane helix</keyword>
<comment type="subcellular location">
    <subcellularLocation>
        <location evidence="1">Cell inner membrane</location>
        <topology evidence="1">Single-pass membrane protein</topology>
    </subcellularLocation>
</comment>
<comment type="caution">
    <text evidence="12">The sequence shown here is derived from an EMBL/GenBank/DDBJ whole genome shotgun (WGS) entry which is preliminary data.</text>
</comment>
<evidence type="ECO:0000256" key="5">
    <source>
        <dbReference type="ARBA" id="ARBA00022481"/>
    </source>
</evidence>